<evidence type="ECO:0000256" key="3">
    <source>
        <dbReference type="ARBA" id="ARBA00022741"/>
    </source>
</evidence>
<evidence type="ECO:0000313" key="8">
    <source>
        <dbReference type="Proteomes" id="UP001212841"/>
    </source>
</evidence>
<keyword evidence="2" id="KW-0808">Transferase</keyword>
<dbReference type="InterPro" id="IPR006204">
    <property type="entry name" value="GHMP_kinase_N_dom"/>
</dbReference>
<keyword evidence="5" id="KW-0067">ATP-binding</keyword>
<dbReference type="Gene3D" id="3.30.70.890">
    <property type="entry name" value="GHMP kinase, C-terminal domain"/>
    <property type="match status" value="1"/>
</dbReference>
<dbReference type="GO" id="GO:0005524">
    <property type="term" value="F:ATP binding"/>
    <property type="evidence" value="ECO:0007669"/>
    <property type="project" value="UniProtKB-KW"/>
</dbReference>
<reference evidence="7" key="1">
    <citation type="submission" date="2020-05" db="EMBL/GenBank/DDBJ databases">
        <title>Phylogenomic resolution of chytrid fungi.</title>
        <authorList>
            <person name="Stajich J.E."/>
            <person name="Amses K."/>
            <person name="Simmons R."/>
            <person name="Seto K."/>
            <person name="Myers J."/>
            <person name="Bonds A."/>
            <person name="Quandt C.A."/>
            <person name="Barry K."/>
            <person name="Liu P."/>
            <person name="Grigoriev I."/>
            <person name="Longcore J.E."/>
            <person name="James T.Y."/>
        </authorList>
    </citation>
    <scope>NUCLEOTIDE SEQUENCE</scope>
    <source>
        <strain evidence="7">JEL0318</strain>
    </source>
</reference>
<dbReference type="SUPFAM" id="SSF55060">
    <property type="entry name" value="GHMP Kinase, C-terminal domain"/>
    <property type="match status" value="1"/>
</dbReference>
<keyword evidence="1" id="KW-0028">Amino-acid biosynthesis</keyword>
<protein>
    <recommendedName>
        <fullName evidence="6">GHMP kinase N-terminal domain-containing protein</fullName>
    </recommendedName>
</protein>
<dbReference type="EMBL" id="JADGJD010001140">
    <property type="protein sequence ID" value="KAJ3046565.1"/>
    <property type="molecule type" value="Genomic_DNA"/>
</dbReference>
<accession>A0AAD5S580</accession>
<evidence type="ECO:0000313" key="7">
    <source>
        <dbReference type="EMBL" id="KAJ3046565.1"/>
    </source>
</evidence>
<keyword evidence="3" id="KW-0547">Nucleotide-binding</keyword>
<dbReference type="SUPFAM" id="SSF54211">
    <property type="entry name" value="Ribosomal protein S5 domain 2-like"/>
    <property type="match status" value="1"/>
</dbReference>
<dbReference type="PANTHER" id="PTHR20861:SF1">
    <property type="entry name" value="HOMOSERINE KINASE"/>
    <property type="match status" value="1"/>
</dbReference>
<organism evidence="7 8">
    <name type="scientific">Rhizophlyctis rosea</name>
    <dbReference type="NCBI Taxonomy" id="64517"/>
    <lineage>
        <taxon>Eukaryota</taxon>
        <taxon>Fungi</taxon>
        <taxon>Fungi incertae sedis</taxon>
        <taxon>Chytridiomycota</taxon>
        <taxon>Chytridiomycota incertae sedis</taxon>
        <taxon>Chytridiomycetes</taxon>
        <taxon>Rhizophlyctidales</taxon>
        <taxon>Rhizophlyctidaceae</taxon>
        <taxon>Rhizophlyctis</taxon>
    </lineage>
</organism>
<evidence type="ECO:0000256" key="4">
    <source>
        <dbReference type="ARBA" id="ARBA00022777"/>
    </source>
</evidence>
<feature type="domain" description="GHMP kinase N-terminal" evidence="6">
    <location>
        <begin position="2"/>
        <end position="63"/>
    </location>
</feature>
<proteinExistence type="predicted"/>
<keyword evidence="4" id="KW-0418">Kinase</keyword>
<dbReference type="PROSITE" id="PS00627">
    <property type="entry name" value="GHMP_KINASES_ATP"/>
    <property type="match status" value="1"/>
</dbReference>
<comment type="caution">
    <text evidence="7">The sequence shown here is derived from an EMBL/GenBank/DDBJ whole genome shotgun (WGS) entry which is preliminary data.</text>
</comment>
<dbReference type="GO" id="GO:0008652">
    <property type="term" value="P:amino acid biosynthetic process"/>
    <property type="evidence" value="ECO:0007669"/>
    <property type="project" value="UniProtKB-KW"/>
</dbReference>
<dbReference type="Pfam" id="PF00288">
    <property type="entry name" value="GHMP_kinases_N"/>
    <property type="match status" value="1"/>
</dbReference>
<dbReference type="PANTHER" id="PTHR20861">
    <property type="entry name" value="HOMOSERINE/4-DIPHOSPHOCYTIDYL-2-C-METHYL-D-ERYTHRITOL KINASE"/>
    <property type="match status" value="1"/>
</dbReference>
<evidence type="ECO:0000256" key="2">
    <source>
        <dbReference type="ARBA" id="ARBA00022679"/>
    </source>
</evidence>
<evidence type="ECO:0000256" key="5">
    <source>
        <dbReference type="ARBA" id="ARBA00022840"/>
    </source>
</evidence>
<dbReference type="InterPro" id="IPR020568">
    <property type="entry name" value="Ribosomal_Su5_D2-typ_SF"/>
</dbReference>
<dbReference type="GO" id="GO:0016301">
    <property type="term" value="F:kinase activity"/>
    <property type="evidence" value="ECO:0007669"/>
    <property type="project" value="UniProtKB-KW"/>
</dbReference>
<dbReference type="InterPro" id="IPR036554">
    <property type="entry name" value="GHMP_kinase_C_sf"/>
</dbReference>
<dbReference type="InterPro" id="IPR006203">
    <property type="entry name" value="GHMP_knse_ATP-bd_CS"/>
</dbReference>
<dbReference type="Gene3D" id="3.30.230.10">
    <property type="match status" value="1"/>
</dbReference>
<dbReference type="PRINTS" id="PR00958">
    <property type="entry name" value="HOMSERKINASE"/>
</dbReference>
<dbReference type="InterPro" id="IPR014721">
    <property type="entry name" value="Ribsml_uS5_D2-typ_fold_subgr"/>
</dbReference>
<sequence length="195" mass="20534">MHLKIHNPIPLGRGLGSSGAAVVSGVLLASLSTSLNLTPSRILDYCTLIEGHPDNIAASLHGGFVASFLSSDISDLHKALHDKDLVLDLDSDKYDDSKVPRLPYGEGEEGLTRWVDLGIHKGVKAVVVVPDFELKTKVARSVLPGSYGVGDVVFNLQRVVVLATALKGGSSSGWGAVGGEGFDRGGGYMFVGYYV</sequence>
<evidence type="ECO:0000259" key="6">
    <source>
        <dbReference type="Pfam" id="PF00288"/>
    </source>
</evidence>
<dbReference type="AlphaFoldDB" id="A0AAD5S580"/>
<dbReference type="Proteomes" id="UP001212841">
    <property type="component" value="Unassembled WGS sequence"/>
</dbReference>
<keyword evidence="8" id="KW-1185">Reference proteome</keyword>
<evidence type="ECO:0000256" key="1">
    <source>
        <dbReference type="ARBA" id="ARBA00022605"/>
    </source>
</evidence>
<name>A0AAD5S580_9FUNG</name>
<gene>
    <name evidence="7" type="ORF">HK097_000750</name>
</gene>